<feature type="compositionally biased region" description="Low complexity" evidence="6">
    <location>
        <begin position="1"/>
        <end position="20"/>
    </location>
</feature>
<keyword evidence="3" id="KW-0547">Nucleotide-binding</keyword>
<keyword evidence="2" id="KW-0813">Transport</keyword>
<evidence type="ECO:0000313" key="9">
    <source>
        <dbReference type="Proteomes" id="UP000276417"/>
    </source>
</evidence>
<dbReference type="EMBL" id="CP034186">
    <property type="protein sequence ID" value="AZI44896.1"/>
    <property type="molecule type" value="Genomic_DNA"/>
</dbReference>
<accession>A0A3G8YUK2</accession>
<dbReference type="Gene3D" id="3.40.50.300">
    <property type="entry name" value="P-loop containing nucleotide triphosphate hydrolases"/>
    <property type="match status" value="1"/>
</dbReference>
<dbReference type="PANTHER" id="PTHR43820:SF4">
    <property type="entry name" value="HIGH-AFFINITY BRANCHED-CHAIN AMINO ACID TRANSPORT ATP-BINDING PROTEIN LIVF"/>
    <property type="match status" value="1"/>
</dbReference>
<dbReference type="PROSITE" id="PS00211">
    <property type="entry name" value="ABC_TRANSPORTER_1"/>
    <property type="match status" value="1"/>
</dbReference>
<dbReference type="InterPro" id="IPR027417">
    <property type="entry name" value="P-loop_NTPase"/>
</dbReference>
<dbReference type="InterPro" id="IPR003593">
    <property type="entry name" value="AAA+_ATPase"/>
</dbReference>
<keyword evidence="8" id="KW-0614">Plasmid</keyword>
<evidence type="ECO:0000256" key="6">
    <source>
        <dbReference type="SAM" id="MobiDB-lite"/>
    </source>
</evidence>
<keyword evidence="5" id="KW-0029">Amino-acid transport</keyword>
<evidence type="ECO:0000256" key="5">
    <source>
        <dbReference type="ARBA" id="ARBA00022970"/>
    </source>
</evidence>
<dbReference type="GO" id="GO:0015658">
    <property type="term" value="F:branched-chain amino acid transmembrane transporter activity"/>
    <property type="evidence" value="ECO:0007669"/>
    <property type="project" value="InterPro"/>
</dbReference>
<comment type="similarity">
    <text evidence="1">Belongs to the ABC transporter superfamily.</text>
</comment>
<dbReference type="RefSeq" id="WP_124874976.1">
    <property type="nucleotide sequence ID" value="NZ_CP034186.1"/>
</dbReference>
<dbReference type="InterPro" id="IPR017871">
    <property type="entry name" value="ABC_transporter-like_CS"/>
</dbReference>
<evidence type="ECO:0000256" key="3">
    <source>
        <dbReference type="ARBA" id="ARBA00022741"/>
    </source>
</evidence>
<gene>
    <name evidence="8" type="ORF">EHF33_18455</name>
</gene>
<evidence type="ECO:0000313" key="8">
    <source>
        <dbReference type="EMBL" id="AZI44896.1"/>
    </source>
</evidence>
<name>A0A3G8YUK2_9DEIO</name>
<dbReference type="PROSITE" id="PS50893">
    <property type="entry name" value="ABC_TRANSPORTER_2"/>
    <property type="match status" value="1"/>
</dbReference>
<reference evidence="8 9" key="1">
    <citation type="submission" date="2018-11" db="EMBL/GenBank/DDBJ databases">
        <title>Deinococcus shelandsis sp. nov., isolated from South Shetland Islands soil of Antarctica.</title>
        <authorList>
            <person name="Tian J."/>
        </authorList>
    </citation>
    <scope>NUCLEOTIDE SEQUENCE [LARGE SCALE GENOMIC DNA]</scope>
    <source>
        <strain evidence="8 9">S14-83T</strain>
        <plasmid evidence="8 9">unnamed2</plasmid>
    </source>
</reference>
<dbReference type="GO" id="GO:0016887">
    <property type="term" value="F:ATP hydrolysis activity"/>
    <property type="evidence" value="ECO:0007669"/>
    <property type="project" value="InterPro"/>
</dbReference>
<dbReference type="SMART" id="SM00382">
    <property type="entry name" value="AAA"/>
    <property type="match status" value="1"/>
</dbReference>
<dbReference type="KEGG" id="dph:EHF33_18455"/>
<dbReference type="PIRSF" id="PIRSF039137">
    <property type="entry name" value="ABC_branched_ATPase"/>
    <property type="match status" value="1"/>
</dbReference>
<dbReference type="PANTHER" id="PTHR43820">
    <property type="entry name" value="HIGH-AFFINITY BRANCHED-CHAIN AMINO ACID TRANSPORT ATP-BINDING PROTEIN LIVF"/>
    <property type="match status" value="1"/>
</dbReference>
<keyword evidence="9" id="KW-1185">Reference proteome</keyword>
<feature type="region of interest" description="Disordered" evidence="6">
    <location>
        <begin position="1"/>
        <end position="21"/>
    </location>
</feature>
<evidence type="ECO:0000256" key="1">
    <source>
        <dbReference type="ARBA" id="ARBA00005417"/>
    </source>
</evidence>
<protein>
    <submittedName>
        <fullName evidence="8">ABC transporter ATP-binding protein</fullName>
    </submittedName>
</protein>
<dbReference type="GO" id="GO:0005524">
    <property type="term" value="F:ATP binding"/>
    <property type="evidence" value="ECO:0007669"/>
    <property type="project" value="UniProtKB-KW"/>
</dbReference>
<geneLocation type="plasmid" evidence="8 9">
    <name>unnamed2</name>
</geneLocation>
<evidence type="ECO:0000256" key="4">
    <source>
        <dbReference type="ARBA" id="ARBA00022840"/>
    </source>
</evidence>
<dbReference type="OrthoDB" id="9776369at2"/>
<sequence>MQPESGPLKPGPLGSGPSEPQTQPLLALQNLYVNYGAVSALRGVSLHLHAGEVVALLGANGAGKSTTLRAISNLIKVASGQILLDGSPLTGLSPTEVVARGVAHCPEGRRVFGGMSVLENLRLGASVRSDSEGIKSDTERMLSLFPILAERRSQAAGTLSGGEQQMLALARALMARPRLLLLDEPSLGVAPLIIKEIFKILRELRETGVTILLVEQNARAALGLADRAYVLRTGSVALSGSAAELSQSEEVAQAYLGGGAA</sequence>
<keyword evidence="4 8" id="KW-0067">ATP-binding</keyword>
<dbReference type="InterPro" id="IPR030660">
    <property type="entry name" value="ABC_branched_ATPase_LivF/BraG"/>
</dbReference>
<dbReference type="AlphaFoldDB" id="A0A3G8YUK2"/>
<dbReference type="SUPFAM" id="SSF52540">
    <property type="entry name" value="P-loop containing nucleoside triphosphate hydrolases"/>
    <property type="match status" value="1"/>
</dbReference>
<evidence type="ECO:0000259" key="7">
    <source>
        <dbReference type="PROSITE" id="PS50893"/>
    </source>
</evidence>
<dbReference type="Proteomes" id="UP000276417">
    <property type="component" value="Plasmid unnamed2"/>
</dbReference>
<dbReference type="InterPro" id="IPR052156">
    <property type="entry name" value="BCAA_Transport_ATP-bd_LivF"/>
</dbReference>
<organism evidence="8 9">
    <name type="scientific">Deinococcus psychrotolerans</name>
    <dbReference type="NCBI Taxonomy" id="2489213"/>
    <lineage>
        <taxon>Bacteria</taxon>
        <taxon>Thermotogati</taxon>
        <taxon>Deinococcota</taxon>
        <taxon>Deinococci</taxon>
        <taxon>Deinococcales</taxon>
        <taxon>Deinococcaceae</taxon>
        <taxon>Deinococcus</taxon>
    </lineage>
</organism>
<dbReference type="CDD" id="cd03224">
    <property type="entry name" value="ABC_TM1139_LivF_branched"/>
    <property type="match status" value="1"/>
</dbReference>
<feature type="domain" description="ABC transporter" evidence="7">
    <location>
        <begin position="26"/>
        <end position="258"/>
    </location>
</feature>
<dbReference type="InterPro" id="IPR003439">
    <property type="entry name" value="ABC_transporter-like_ATP-bd"/>
</dbReference>
<proteinExistence type="inferred from homology"/>
<dbReference type="GO" id="GO:0015807">
    <property type="term" value="P:L-amino acid transport"/>
    <property type="evidence" value="ECO:0007669"/>
    <property type="project" value="TreeGrafter"/>
</dbReference>
<evidence type="ECO:0000256" key="2">
    <source>
        <dbReference type="ARBA" id="ARBA00022448"/>
    </source>
</evidence>
<dbReference type="Pfam" id="PF00005">
    <property type="entry name" value="ABC_tran"/>
    <property type="match status" value="1"/>
</dbReference>